<keyword evidence="6" id="KW-0472">Membrane</keyword>
<dbReference type="Pfam" id="PF13462">
    <property type="entry name" value="Thioredoxin_4"/>
    <property type="match status" value="1"/>
</dbReference>
<dbReference type="Proteomes" id="UP000270678">
    <property type="component" value="Chromosome"/>
</dbReference>
<evidence type="ECO:0000256" key="5">
    <source>
        <dbReference type="ARBA" id="ARBA00023284"/>
    </source>
</evidence>
<evidence type="ECO:0000256" key="1">
    <source>
        <dbReference type="ARBA" id="ARBA00005791"/>
    </source>
</evidence>
<name>A0A3Q9IAD3_9BACL</name>
<gene>
    <name evidence="8" type="ORF">EI981_18125</name>
</gene>
<dbReference type="OrthoDB" id="117402at2"/>
<keyword evidence="3" id="KW-0560">Oxidoreductase</keyword>
<reference evidence="9" key="1">
    <citation type="submission" date="2018-12" db="EMBL/GenBank/DDBJ databases">
        <title>Complete genome sequence of Paenibacillus sp. MBLB1234.</title>
        <authorList>
            <person name="Nam Y.-D."/>
            <person name="Kang J."/>
            <person name="Chung W.-H."/>
            <person name="Park Y.S."/>
        </authorList>
    </citation>
    <scope>NUCLEOTIDE SEQUENCE [LARGE SCALE GENOMIC DNA]</scope>
    <source>
        <strain evidence="9">MBLB1234</strain>
    </source>
</reference>
<dbReference type="InterPro" id="IPR012336">
    <property type="entry name" value="Thioredoxin-like_fold"/>
</dbReference>
<sequence length="225" mass="25594">MRNKKWGLWALIGVAVLLVAVLVFIRVNEKNSQKAEFPDLEQVEAGQVPDGFDEANQPYMGNPEAAVKIVEFADYKCPACKQWTQEIFPKIKSEYLDTGKAVYYYVDFPFLAPDSTLAALAGETLYQQDQKYFWAYYDLMMENQGSKETAWANKKFIMNLIKENIPGVDMKKFEQDLDDRKYIANIKRDLLIGEKQGVDGTPFVFVNGQAVDDVSWEGMQAAIGQ</sequence>
<dbReference type="KEGG" id="plut:EI981_18125"/>
<dbReference type="PANTHER" id="PTHR13887">
    <property type="entry name" value="GLUTATHIONE S-TRANSFERASE KAPPA"/>
    <property type="match status" value="1"/>
</dbReference>
<comment type="similarity">
    <text evidence="1">Belongs to the thioredoxin family. DsbA subfamily.</text>
</comment>
<keyword evidence="6" id="KW-0812">Transmembrane</keyword>
<organism evidence="8 9">
    <name type="scientific">Paenibacillus lutimineralis</name>
    <dbReference type="NCBI Taxonomy" id="2707005"/>
    <lineage>
        <taxon>Bacteria</taxon>
        <taxon>Bacillati</taxon>
        <taxon>Bacillota</taxon>
        <taxon>Bacilli</taxon>
        <taxon>Bacillales</taxon>
        <taxon>Paenibacillaceae</taxon>
        <taxon>Paenibacillus</taxon>
    </lineage>
</organism>
<accession>A0A3Q9IAD3</accession>
<keyword evidence="9" id="KW-1185">Reference proteome</keyword>
<keyword evidence="5" id="KW-0676">Redox-active center</keyword>
<evidence type="ECO:0000259" key="7">
    <source>
        <dbReference type="PROSITE" id="PS51352"/>
    </source>
</evidence>
<proteinExistence type="inferred from homology"/>
<dbReference type="SUPFAM" id="SSF52833">
    <property type="entry name" value="Thioredoxin-like"/>
    <property type="match status" value="1"/>
</dbReference>
<evidence type="ECO:0000256" key="6">
    <source>
        <dbReference type="SAM" id="Phobius"/>
    </source>
</evidence>
<dbReference type="PANTHER" id="PTHR13887:SF14">
    <property type="entry name" value="DISULFIDE BOND FORMATION PROTEIN D"/>
    <property type="match status" value="1"/>
</dbReference>
<protein>
    <submittedName>
        <fullName evidence="8">DsbA family protein</fullName>
    </submittedName>
</protein>
<feature type="domain" description="Thioredoxin" evidence="7">
    <location>
        <begin position="29"/>
        <end position="225"/>
    </location>
</feature>
<feature type="transmembrane region" description="Helical" evidence="6">
    <location>
        <begin position="6"/>
        <end position="25"/>
    </location>
</feature>
<dbReference type="InterPro" id="IPR036249">
    <property type="entry name" value="Thioredoxin-like_sf"/>
</dbReference>
<keyword evidence="6" id="KW-1133">Transmembrane helix</keyword>
<evidence type="ECO:0000256" key="3">
    <source>
        <dbReference type="ARBA" id="ARBA00023002"/>
    </source>
</evidence>
<dbReference type="PROSITE" id="PS51352">
    <property type="entry name" value="THIOREDOXIN_2"/>
    <property type="match status" value="1"/>
</dbReference>
<dbReference type="GO" id="GO:0016491">
    <property type="term" value="F:oxidoreductase activity"/>
    <property type="evidence" value="ECO:0007669"/>
    <property type="project" value="UniProtKB-KW"/>
</dbReference>
<evidence type="ECO:0000313" key="8">
    <source>
        <dbReference type="EMBL" id="AZS16168.1"/>
    </source>
</evidence>
<evidence type="ECO:0000256" key="4">
    <source>
        <dbReference type="ARBA" id="ARBA00023157"/>
    </source>
</evidence>
<dbReference type="InterPro" id="IPR013766">
    <property type="entry name" value="Thioredoxin_domain"/>
</dbReference>
<dbReference type="Gene3D" id="3.40.30.10">
    <property type="entry name" value="Glutaredoxin"/>
    <property type="match status" value="1"/>
</dbReference>
<keyword evidence="4" id="KW-1015">Disulfide bond</keyword>
<keyword evidence="2" id="KW-0732">Signal</keyword>
<dbReference type="RefSeq" id="WP_127000507.1">
    <property type="nucleotide sequence ID" value="NZ_CP034346.1"/>
</dbReference>
<dbReference type="AlphaFoldDB" id="A0A3Q9IAD3"/>
<dbReference type="EMBL" id="CP034346">
    <property type="protein sequence ID" value="AZS16168.1"/>
    <property type="molecule type" value="Genomic_DNA"/>
</dbReference>
<evidence type="ECO:0000313" key="9">
    <source>
        <dbReference type="Proteomes" id="UP000270678"/>
    </source>
</evidence>
<evidence type="ECO:0000256" key="2">
    <source>
        <dbReference type="ARBA" id="ARBA00022729"/>
    </source>
</evidence>